<evidence type="ECO:0000313" key="5">
    <source>
        <dbReference type="EMBL" id="PTA66335.1"/>
    </source>
</evidence>
<dbReference type="InterPro" id="IPR001387">
    <property type="entry name" value="Cro/C1-type_HTH"/>
</dbReference>
<dbReference type="RefSeq" id="WP_107139592.1">
    <property type="nucleotide sequence ID" value="NZ_PYSV01000041.1"/>
</dbReference>
<evidence type="ECO:0000256" key="2">
    <source>
        <dbReference type="ARBA" id="ARBA00023125"/>
    </source>
</evidence>
<keyword evidence="6" id="KW-1185">Reference proteome</keyword>
<dbReference type="Pfam" id="PF01381">
    <property type="entry name" value="HTH_3"/>
    <property type="match status" value="1"/>
</dbReference>
<organism evidence="5 6">
    <name type="scientific">Deinococcus arcticus</name>
    <dbReference type="NCBI Taxonomy" id="2136176"/>
    <lineage>
        <taxon>Bacteria</taxon>
        <taxon>Thermotogati</taxon>
        <taxon>Deinococcota</taxon>
        <taxon>Deinococci</taxon>
        <taxon>Deinococcales</taxon>
        <taxon>Deinococcaceae</taxon>
        <taxon>Deinococcus</taxon>
    </lineage>
</organism>
<evidence type="ECO:0000256" key="3">
    <source>
        <dbReference type="ARBA" id="ARBA00023163"/>
    </source>
</evidence>
<evidence type="ECO:0000256" key="1">
    <source>
        <dbReference type="ARBA" id="ARBA00023015"/>
    </source>
</evidence>
<name>A0A2T3W364_9DEIO</name>
<dbReference type="InterPro" id="IPR010982">
    <property type="entry name" value="Lambda_DNA-bd_dom_sf"/>
</dbReference>
<dbReference type="SMART" id="SM00530">
    <property type="entry name" value="HTH_XRE"/>
    <property type="match status" value="1"/>
</dbReference>
<dbReference type="Gene3D" id="1.10.260.40">
    <property type="entry name" value="lambda repressor-like DNA-binding domains"/>
    <property type="match status" value="1"/>
</dbReference>
<sequence>MPPSAARLRFAAHVRRLRKQARWSQEDLGDHAGIHRTYIGAIERGEANLTLDHMQRLADALNVDVSEFLQPDQT</sequence>
<protein>
    <submittedName>
        <fullName evidence="5">Transcriptional regulator</fullName>
    </submittedName>
</protein>
<dbReference type="AlphaFoldDB" id="A0A2T3W364"/>
<dbReference type="InterPro" id="IPR050807">
    <property type="entry name" value="TransReg_Diox_bact_type"/>
</dbReference>
<reference evidence="5 6" key="1">
    <citation type="submission" date="2018-03" db="EMBL/GenBank/DDBJ databases">
        <title>Draft genome of Deinococcus sp. OD32.</title>
        <authorList>
            <person name="Wang X.-P."/>
            <person name="Du Z.-J."/>
        </authorList>
    </citation>
    <scope>NUCLEOTIDE SEQUENCE [LARGE SCALE GENOMIC DNA]</scope>
    <source>
        <strain evidence="5 6">OD32</strain>
    </source>
</reference>
<dbReference type="GO" id="GO:0003677">
    <property type="term" value="F:DNA binding"/>
    <property type="evidence" value="ECO:0007669"/>
    <property type="project" value="UniProtKB-KW"/>
</dbReference>
<dbReference type="EMBL" id="PYSV01000041">
    <property type="protein sequence ID" value="PTA66335.1"/>
    <property type="molecule type" value="Genomic_DNA"/>
</dbReference>
<dbReference type="GO" id="GO:0003700">
    <property type="term" value="F:DNA-binding transcription factor activity"/>
    <property type="evidence" value="ECO:0007669"/>
    <property type="project" value="TreeGrafter"/>
</dbReference>
<dbReference type="CDD" id="cd00093">
    <property type="entry name" value="HTH_XRE"/>
    <property type="match status" value="1"/>
</dbReference>
<feature type="domain" description="HTH cro/C1-type" evidence="4">
    <location>
        <begin position="14"/>
        <end position="68"/>
    </location>
</feature>
<dbReference type="SUPFAM" id="SSF47413">
    <property type="entry name" value="lambda repressor-like DNA-binding domains"/>
    <property type="match status" value="1"/>
</dbReference>
<keyword evidence="1" id="KW-0805">Transcription regulation</keyword>
<gene>
    <name evidence="5" type="ORF">C8263_18505</name>
</gene>
<keyword evidence="2" id="KW-0238">DNA-binding</keyword>
<dbReference type="PANTHER" id="PTHR46797">
    <property type="entry name" value="HTH-TYPE TRANSCRIPTIONAL REGULATOR"/>
    <property type="match status" value="1"/>
</dbReference>
<dbReference type="GO" id="GO:0005829">
    <property type="term" value="C:cytosol"/>
    <property type="evidence" value="ECO:0007669"/>
    <property type="project" value="TreeGrafter"/>
</dbReference>
<dbReference type="Proteomes" id="UP000240317">
    <property type="component" value="Unassembled WGS sequence"/>
</dbReference>
<accession>A0A2T3W364</accession>
<dbReference type="PANTHER" id="PTHR46797:SF23">
    <property type="entry name" value="HTH-TYPE TRANSCRIPTIONAL REGULATOR SUTR"/>
    <property type="match status" value="1"/>
</dbReference>
<comment type="caution">
    <text evidence="5">The sequence shown here is derived from an EMBL/GenBank/DDBJ whole genome shotgun (WGS) entry which is preliminary data.</text>
</comment>
<dbReference type="OrthoDB" id="9812495at2"/>
<evidence type="ECO:0000313" key="6">
    <source>
        <dbReference type="Proteomes" id="UP000240317"/>
    </source>
</evidence>
<keyword evidence="3" id="KW-0804">Transcription</keyword>
<evidence type="ECO:0000259" key="4">
    <source>
        <dbReference type="PROSITE" id="PS50943"/>
    </source>
</evidence>
<proteinExistence type="predicted"/>
<dbReference type="PROSITE" id="PS50943">
    <property type="entry name" value="HTH_CROC1"/>
    <property type="match status" value="1"/>
</dbReference>